<dbReference type="PANTHER" id="PTHR26379">
    <property type="entry name" value="BTB/POZ AND MATH DOMAIN-CONTAINING PROTEIN 1"/>
    <property type="match status" value="1"/>
</dbReference>
<dbReference type="Proteomes" id="UP001054889">
    <property type="component" value="Unassembled WGS sequence"/>
</dbReference>
<proteinExistence type="predicted"/>
<evidence type="ECO:0000313" key="2">
    <source>
        <dbReference type="EMBL" id="GJN19723.1"/>
    </source>
</evidence>
<comment type="caution">
    <text evidence="2">The sequence shown here is derived from an EMBL/GenBank/DDBJ whole genome shotgun (WGS) entry which is preliminary data.</text>
</comment>
<dbReference type="InterPro" id="IPR008974">
    <property type="entry name" value="TRAF-like"/>
</dbReference>
<dbReference type="Gene3D" id="2.60.210.10">
    <property type="entry name" value="Apoptosis, Tumor Necrosis Factor Receptor Associated Protein 2, Chain A"/>
    <property type="match status" value="1"/>
</dbReference>
<keyword evidence="3" id="KW-1185">Reference proteome</keyword>
<evidence type="ECO:0000259" key="1">
    <source>
        <dbReference type="Pfam" id="PF22486"/>
    </source>
</evidence>
<dbReference type="InterPro" id="IPR002083">
    <property type="entry name" value="MATH/TRAF_dom"/>
</dbReference>
<dbReference type="InterPro" id="IPR045005">
    <property type="entry name" value="BPM1-6"/>
</dbReference>
<dbReference type="CDD" id="cd00121">
    <property type="entry name" value="MATH"/>
    <property type="match status" value="1"/>
</dbReference>
<feature type="domain" description="MATH" evidence="1">
    <location>
        <begin position="24"/>
        <end position="84"/>
    </location>
</feature>
<protein>
    <recommendedName>
        <fullName evidence="1">MATH domain-containing protein</fullName>
    </recommendedName>
</protein>
<organism evidence="2 3">
    <name type="scientific">Eleusine coracana subsp. coracana</name>
    <dbReference type="NCBI Taxonomy" id="191504"/>
    <lineage>
        <taxon>Eukaryota</taxon>
        <taxon>Viridiplantae</taxon>
        <taxon>Streptophyta</taxon>
        <taxon>Embryophyta</taxon>
        <taxon>Tracheophyta</taxon>
        <taxon>Spermatophyta</taxon>
        <taxon>Magnoliopsida</taxon>
        <taxon>Liliopsida</taxon>
        <taxon>Poales</taxon>
        <taxon>Poaceae</taxon>
        <taxon>PACMAD clade</taxon>
        <taxon>Chloridoideae</taxon>
        <taxon>Cynodonteae</taxon>
        <taxon>Eleusininae</taxon>
        <taxon>Eleusine</taxon>
    </lineage>
</organism>
<name>A0AAV5E8N9_ELECO</name>
<gene>
    <name evidence="2" type="primary">gb07029</name>
    <name evidence="2" type="ORF">PR202_gb07029</name>
</gene>
<dbReference type="AlphaFoldDB" id="A0AAV5E8N9"/>
<dbReference type="EMBL" id="BQKI01000074">
    <property type="protein sequence ID" value="GJN19723.1"/>
    <property type="molecule type" value="Genomic_DNA"/>
</dbReference>
<sequence>MLFVDHYWDRKKQVLSGSCIEYPYSFKAGDYFWSIHYYPNGLSFSSAHHESIYVVLRSRVAKPVRASVTFTLKADIEASEHLVNGRITIRCDVSVEGETPLCGLHDFLTPTDVTFRVAGLTFRAHPAIQILYFFIDGSRECSICLEPISSLRLTIC</sequence>
<reference evidence="2" key="1">
    <citation type="journal article" date="2018" name="DNA Res.">
        <title>Multiple hybrid de novo genome assembly of finger millet, an orphan allotetraploid crop.</title>
        <authorList>
            <person name="Hatakeyama M."/>
            <person name="Aluri S."/>
            <person name="Balachadran M.T."/>
            <person name="Sivarajan S.R."/>
            <person name="Patrignani A."/>
            <person name="Gruter S."/>
            <person name="Poveda L."/>
            <person name="Shimizu-Inatsugi R."/>
            <person name="Baeten J."/>
            <person name="Francoijs K.J."/>
            <person name="Nataraja K.N."/>
            <person name="Reddy Y.A.N."/>
            <person name="Phadnis S."/>
            <person name="Ravikumar R.L."/>
            <person name="Schlapbach R."/>
            <person name="Sreeman S.M."/>
            <person name="Shimizu K.K."/>
        </authorList>
    </citation>
    <scope>NUCLEOTIDE SEQUENCE</scope>
</reference>
<evidence type="ECO:0000313" key="3">
    <source>
        <dbReference type="Proteomes" id="UP001054889"/>
    </source>
</evidence>
<accession>A0AAV5E8N9</accession>
<reference evidence="2" key="2">
    <citation type="submission" date="2021-12" db="EMBL/GenBank/DDBJ databases">
        <title>Resequencing data analysis of finger millet.</title>
        <authorList>
            <person name="Hatakeyama M."/>
            <person name="Aluri S."/>
            <person name="Balachadran M.T."/>
            <person name="Sivarajan S.R."/>
            <person name="Poveda L."/>
            <person name="Shimizu-Inatsugi R."/>
            <person name="Schlapbach R."/>
            <person name="Sreeman S.M."/>
            <person name="Shimizu K.K."/>
        </authorList>
    </citation>
    <scope>NUCLEOTIDE SEQUENCE</scope>
</reference>
<dbReference type="Pfam" id="PF22486">
    <property type="entry name" value="MATH_2"/>
    <property type="match status" value="1"/>
</dbReference>
<dbReference type="SUPFAM" id="SSF49599">
    <property type="entry name" value="TRAF domain-like"/>
    <property type="match status" value="1"/>
</dbReference>
<dbReference type="GO" id="GO:0016567">
    <property type="term" value="P:protein ubiquitination"/>
    <property type="evidence" value="ECO:0007669"/>
    <property type="project" value="InterPro"/>
</dbReference>
<dbReference type="PANTHER" id="PTHR26379:SF187">
    <property type="entry name" value="OS07G0655300 PROTEIN"/>
    <property type="match status" value="1"/>
</dbReference>